<evidence type="ECO:0000256" key="15">
    <source>
        <dbReference type="SAM" id="Phobius"/>
    </source>
</evidence>
<keyword evidence="11" id="KW-0482">Metalloprotease</keyword>
<dbReference type="AlphaFoldDB" id="A0A5S6QM54"/>
<dbReference type="PANTHER" id="PTHR12147:SF22">
    <property type="entry name" value="ENDOPLASMIC RETICULUM METALLOPEPTIDASE 1"/>
    <property type="match status" value="1"/>
</dbReference>
<dbReference type="InterPro" id="IPR007484">
    <property type="entry name" value="Peptidase_M28"/>
</dbReference>
<evidence type="ECO:0000256" key="8">
    <source>
        <dbReference type="ARBA" id="ARBA00022824"/>
    </source>
</evidence>
<proteinExistence type="inferred from homology"/>
<feature type="transmembrane region" description="Helical" evidence="15">
    <location>
        <begin position="304"/>
        <end position="322"/>
    </location>
</feature>
<evidence type="ECO:0000256" key="1">
    <source>
        <dbReference type="ARBA" id="ARBA00001947"/>
    </source>
</evidence>
<evidence type="ECO:0000259" key="17">
    <source>
        <dbReference type="Pfam" id="PF22248"/>
    </source>
</evidence>
<protein>
    <recommendedName>
        <fullName evidence="14">FXNA-like protease</fullName>
    </recommendedName>
</protein>
<keyword evidence="13" id="KW-0325">Glycoprotein</keyword>
<evidence type="ECO:0000256" key="10">
    <source>
        <dbReference type="ARBA" id="ARBA00022989"/>
    </source>
</evidence>
<keyword evidence="12 15" id="KW-0472">Membrane</keyword>
<evidence type="ECO:0000256" key="4">
    <source>
        <dbReference type="ARBA" id="ARBA00022670"/>
    </source>
</evidence>
<evidence type="ECO:0000256" key="11">
    <source>
        <dbReference type="ARBA" id="ARBA00023049"/>
    </source>
</evidence>
<feature type="transmembrane region" description="Helical" evidence="15">
    <location>
        <begin position="449"/>
        <end position="468"/>
    </location>
</feature>
<evidence type="ECO:0000256" key="2">
    <source>
        <dbReference type="ARBA" id="ARBA00004477"/>
    </source>
</evidence>
<comment type="cofactor">
    <cofactor evidence="1">
        <name>Zn(2+)</name>
        <dbReference type="ChEBI" id="CHEBI:29105"/>
    </cofactor>
</comment>
<dbReference type="GO" id="GO:0005789">
    <property type="term" value="C:endoplasmic reticulum membrane"/>
    <property type="evidence" value="ECO:0007669"/>
    <property type="project" value="UniProtKB-SubCell"/>
</dbReference>
<feature type="domain" description="Endoplasmic reticulum metallopeptidase 1-like C-terminal" evidence="17">
    <location>
        <begin position="637"/>
        <end position="793"/>
    </location>
</feature>
<evidence type="ECO:0000256" key="5">
    <source>
        <dbReference type="ARBA" id="ARBA00022692"/>
    </source>
</evidence>
<evidence type="ECO:0000256" key="7">
    <source>
        <dbReference type="ARBA" id="ARBA00022801"/>
    </source>
</evidence>
<dbReference type="InterPro" id="IPR053973">
    <property type="entry name" value="ERMP1-like_C"/>
</dbReference>
<feature type="transmembrane region" description="Helical" evidence="15">
    <location>
        <begin position="554"/>
        <end position="578"/>
    </location>
</feature>
<evidence type="ECO:0000256" key="13">
    <source>
        <dbReference type="ARBA" id="ARBA00023180"/>
    </source>
</evidence>
<dbReference type="FunFam" id="3.40.630.10:FF:000008">
    <property type="entry name" value="Endoplasmic reticulum metallopeptidase 1"/>
    <property type="match status" value="1"/>
</dbReference>
<feature type="transmembrane region" description="Helical" evidence="15">
    <location>
        <begin position="489"/>
        <end position="514"/>
    </location>
</feature>
<reference evidence="18" key="2">
    <citation type="submission" date="2014-03" db="EMBL/GenBank/DDBJ databases">
        <title>The whipworm genome and dual-species transcriptomics of an intimate host-pathogen interaction.</title>
        <authorList>
            <person name="Foth B.J."/>
            <person name="Tsai I.J."/>
            <person name="Reid A.J."/>
            <person name="Bancroft A.J."/>
            <person name="Nichol S."/>
            <person name="Tracey A."/>
            <person name="Holroyd N."/>
            <person name="Cotton J.A."/>
            <person name="Stanley E.J."/>
            <person name="Zarowiecki M."/>
            <person name="Liu J.Z."/>
            <person name="Huckvale T."/>
            <person name="Cooper P.J."/>
            <person name="Grencis R.K."/>
            <person name="Berriman M."/>
        </authorList>
    </citation>
    <scope>NUCLEOTIDE SEQUENCE [LARGE SCALE GENOMIC DNA]</scope>
    <source>
        <strain evidence="18">Edinburgh</strain>
    </source>
</reference>
<dbReference type="Pfam" id="PF22248">
    <property type="entry name" value="ERMP1_C"/>
    <property type="match status" value="1"/>
</dbReference>
<evidence type="ECO:0000256" key="3">
    <source>
        <dbReference type="ARBA" id="ARBA00010918"/>
    </source>
</evidence>
<reference evidence="18" key="1">
    <citation type="submission" date="2013-11" db="EMBL/GenBank/DDBJ databases">
        <authorList>
            <person name="Aslett M."/>
        </authorList>
    </citation>
    <scope>NUCLEOTIDE SEQUENCE [LARGE SCALE GENOMIC DNA]</scope>
    <source>
        <strain evidence="18">Edinburgh</strain>
    </source>
</reference>
<accession>A0A5S6QM54</accession>
<evidence type="ECO:0000256" key="12">
    <source>
        <dbReference type="ARBA" id="ARBA00023136"/>
    </source>
</evidence>
<keyword evidence="6" id="KW-0479">Metal-binding</keyword>
<dbReference type="Proteomes" id="UP000046395">
    <property type="component" value="Unassembled WGS sequence"/>
</dbReference>
<evidence type="ECO:0000256" key="6">
    <source>
        <dbReference type="ARBA" id="ARBA00022723"/>
    </source>
</evidence>
<keyword evidence="5 15" id="KW-0812">Transmembrane</keyword>
<organism evidence="18 19">
    <name type="scientific">Trichuris muris</name>
    <name type="common">Mouse whipworm</name>
    <dbReference type="NCBI Taxonomy" id="70415"/>
    <lineage>
        <taxon>Eukaryota</taxon>
        <taxon>Metazoa</taxon>
        <taxon>Ecdysozoa</taxon>
        <taxon>Nematoda</taxon>
        <taxon>Enoplea</taxon>
        <taxon>Dorylaimia</taxon>
        <taxon>Trichinellida</taxon>
        <taxon>Trichuridae</taxon>
        <taxon>Trichuris</taxon>
    </lineage>
</organism>
<dbReference type="STRING" id="70415.A0A5S6QM54"/>
<dbReference type="SUPFAM" id="SSF53187">
    <property type="entry name" value="Zn-dependent exopeptidases"/>
    <property type="match status" value="1"/>
</dbReference>
<comment type="similarity">
    <text evidence="3">Belongs to the peptidase M28 family.</text>
</comment>
<keyword evidence="8" id="KW-0256">Endoplasmic reticulum</keyword>
<evidence type="ECO:0000313" key="19">
    <source>
        <dbReference type="WBParaSite" id="TMUE_2000008283.1"/>
    </source>
</evidence>
<dbReference type="GO" id="GO:0046872">
    <property type="term" value="F:metal ion binding"/>
    <property type="evidence" value="ECO:0007669"/>
    <property type="project" value="UniProtKB-KW"/>
</dbReference>
<evidence type="ECO:0000256" key="9">
    <source>
        <dbReference type="ARBA" id="ARBA00022833"/>
    </source>
</evidence>
<sequence>MILRQLVRFWSRPTGSYECEVFAYQTILRKAKSVMLEANEIHYIELEVHRPSGCTKHNLFHDFYFCYKNVTNVLVRFGSSIEPKKSILLTCNYDTWPNSGGATDNAVSCAIMLELMLVLSHRSDQLPYDIIFLFSGAQYLILQGAHGFITTHPWGRYVSVYIALQGAGAGSDELVYTLSGTSRWLLELYKMSVPYLHVKTLTHAVRGSGIFAKEMDYRVFEGFPIEEGMEISSMANEYLFRSECDAAPLLRHEPIQRTGENILAFIEAILWGRCLDKRCVTNMTSEQFDILGILTVSYYYRSAGMFYSILLLLAPLIITLGIDDDHVRLSSYALILTHCTCSRRQFFDAMKVQLIALSVVVMSTIVSFVILQEYDAHSYWFGWHYSLLIFYVGPAVLLGLGIHLVNSYFCDKKTLAERMANEQSAFVAAVLVFWFTALIMASLRLHCTYSVALSLLVLLIRNPLLWLTKILRLSCYKEPTPRTMIRCHGLLCCVALLLVYDVVIDVAMIIIPGANRIRPTLNPEMILAALTLFISGPFVLLTSAVVYMSARMKWWAYMGTVWIFALVTALVSSVSAPYKQSLTNPRLNLIFIQHYSVTNCSGPFVSCSTQHFIWLLPMGVRGYTDLPKWHWLEPGKVTACMEADTYCSLPYFFPRKDLYLPNSTILVPLREAPFFPKNYRLSVQFKDILINPQVVEYALDVKGTDHITAHLTPIFPWELFNWTINVPMQRQNETAFIFLVCNHSPCSWNFTVVLKCEQCTTEDVKWPVLKLQIVSHHVHGQWKYSPLLARILENIINGRLKSDLSFNDAWKARIAANAWSSEMKLLYL</sequence>
<dbReference type="Pfam" id="PF04389">
    <property type="entry name" value="Peptidase_M28"/>
    <property type="match status" value="1"/>
</dbReference>
<dbReference type="WBParaSite" id="TMUE_2000008283.1">
    <property type="protein sequence ID" value="TMUE_2000008283.1"/>
    <property type="gene ID" value="WBGene00289476"/>
</dbReference>
<keyword evidence="18" id="KW-1185">Reference proteome</keyword>
<reference evidence="19" key="3">
    <citation type="submission" date="2019-12" db="UniProtKB">
        <authorList>
            <consortium name="WormBaseParasite"/>
        </authorList>
    </citation>
    <scope>IDENTIFICATION</scope>
</reference>
<feature type="transmembrane region" description="Helical" evidence="15">
    <location>
        <begin position="425"/>
        <end position="443"/>
    </location>
</feature>
<dbReference type="Gene3D" id="3.40.630.10">
    <property type="entry name" value="Zn peptidases"/>
    <property type="match status" value="1"/>
</dbReference>
<keyword evidence="4" id="KW-0645">Protease</keyword>
<comment type="subcellular location">
    <subcellularLocation>
        <location evidence="2">Endoplasmic reticulum membrane</location>
        <topology evidence="2">Multi-pass membrane protein</topology>
    </subcellularLocation>
</comment>
<dbReference type="InterPro" id="IPR045175">
    <property type="entry name" value="M28_fam"/>
</dbReference>
<evidence type="ECO:0000259" key="16">
    <source>
        <dbReference type="Pfam" id="PF04389"/>
    </source>
</evidence>
<keyword evidence="9" id="KW-0862">Zinc</keyword>
<evidence type="ECO:0000256" key="14">
    <source>
        <dbReference type="ARBA" id="ARBA00078796"/>
    </source>
</evidence>
<dbReference type="GO" id="GO:0006508">
    <property type="term" value="P:proteolysis"/>
    <property type="evidence" value="ECO:0007669"/>
    <property type="project" value="UniProtKB-KW"/>
</dbReference>
<feature type="transmembrane region" description="Helical" evidence="15">
    <location>
        <begin position="383"/>
        <end position="405"/>
    </location>
</feature>
<dbReference type="PANTHER" id="PTHR12147">
    <property type="entry name" value="METALLOPEPTIDASE M28 FAMILY MEMBER"/>
    <property type="match status" value="1"/>
</dbReference>
<keyword evidence="7" id="KW-0378">Hydrolase</keyword>
<keyword evidence="10 15" id="KW-1133">Transmembrane helix</keyword>
<evidence type="ECO:0000313" key="18">
    <source>
        <dbReference type="Proteomes" id="UP000046395"/>
    </source>
</evidence>
<feature type="domain" description="Peptidase M28" evidence="16">
    <location>
        <begin position="72"/>
        <end position="265"/>
    </location>
</feature>
<feature type="transmembrane region" description="Helical" evidence="15">
    <location>
        <begin position="352"/>
        <end position="371"/>
    </location>
</feature>
<dbReference type="GO" id="GO:0008235">
    <property type="term" value="F:metalloexopeptidase activity"/>
    <property type="evidence" value="ECO:0007669"/>
    <property type="project" value="InterPro"/>
</dbReference>
<name>A0A5S6QM54_TRIMR</name>
<feature type="transmembrane region" description="Helical" evidence="15">
    <location>
        <begin position="526"/>
        <end position="547"/>
    </location>
</feature>
<dbReference type="WBParaSite" id="TMUE_2000008283.2">
    <property type="protein sequence ID" value="TMUE_2000008283.2"/>
    <property type="gene ID" value="WBGene00289476"/>
</dbReference>